<dbReference type="GO" id="GO:0071111">
    <property type="term" value="F:cyclic-guanylate-specific phosphodiesterase activity"/>
    <property type="evidence" value="ECO:0007669"/>
    <property type="project" value="InterPro"/>
</dbReference>
<dbReference type="AlphaFoldDB" id="A0A1H0EYB3"/>
<accession>A0A1H0EYB3</accession>
<dbReference type="Pfam" id="PF01590">
    <property type="entry name" value="GAF"/>
    <property type="match status" value="1"/>
</dbReference>
<dbReference type="SUPFAM" id="SSF55781">
    <property type="entry name" value="GAF domain-like"/>
    <property type="match status" value="1"/>
</dbReference>
<feature type="coiled-coil region" evidence="1">
    <location>
        <begin position="147"/>
        <end position="174"/>
    </location>
</feature>
<dbReference type="InterPro" id="IPR050706">
    <property type="entry name" value="Cyclic-di-GMP_PDE-like"/>
</dbReference>
<proteinExistence type="predicted"/>
<dbReference type="InterPro" id="IPR001633">
    <property type="entry name" value="EAL_dom"/>
</dbReference>
<dbReference type="Pfam" id="PF00563">
    <property type="entry name" value="EAL"/>
    <property type="match status" value="1"/>
</dbReference>
<protein>
    <submittedName>
        <fullName evidence="3">EAL domain, c-di-GMP-specific phosphodiesterase class I (Or its enzymatically inactive variant)</fullName>
    </submittedName>
</protein>
<evidence type="ECO:0000313" key="4">
    <source>
        <dbReference type="Proteomes" id="UP000198793"/>
    </source>
</evidence>
<reference evidence="3 4" key="1">
    <citation type="submission" date="2016-10" db="EMBL/GenBank/DDBJ databases">
        <authorList>
            <person name="de Groot N.N."/>
        </authorList>
    </citation>
    <scope>NUCLEOTIDE SEQUENCE [LARGE SCALE GENOMIC DNA]</scope>
    <source>
        <strain evidence="4">L7-484,KACC 16230,DSM 25025</strain>
    </source>
</reference>
<dbReference type="Gene3D" id="3.30.450.40">
    <property type="match status" value="1"/>
</dbReference>
<feature type="domain" description="EAL" evidence="2">
    <location>
        <begin position="164"/>
        <end position="407"/>
    </location>
</feature>
<organism evidence="3 4">
    <name type="scientific">Aureimonas jatrophae</name>
    <dbReference type="NCBI Taxonomy" id="1166073"/>
    <lineage>
        <taxon>Bacteria</taxon>
        <taxon>Pseudomonadati</taxon>
        <taxon>Pseudomonadota</taxon>
        <taxon>Alphaproteobacteria</taxon>
        <taxon>Hyphomicrobiales</taxon>
        <taxon>Aurantimonadaceae</taxon>
        <taxon>Aureimonas</taxon>
    </lineage>
</organism>
<dbReference type="InterPro" id="IPR003018">
    <property type="entry name" value="GAF"/>
</dbReference>
<dbReference type="PANTHER" id="PTHR33121:SF70">
    <property type="entry name" value="SIGNALING PROTEIN YKOW"/>
    <property type="match status" value="1"/>
</dbReference>
<dbReference type="Gene3D" id="3.20.20.450">
    <property type="entry name" value="EAL domain"/>
    <property type="match status" value="1"/>
</dbReference>
<dbReference type="SMART" id="SM00065">
    <property type="entry name" value="GAF"/>
    <property type="match status" value="1"/>
</dbReference>
<dbReference type="OrthoDB" id="9814202at2"/>
<dbReference type="RefSeq" id="WP_090670323.1">
    <property type="nucleotide sequence ID" value="NZ_FNIT01000002.1"/>
</dbReference>
<keyword evidence="1" id="KW-0175">Coiled coil</keyword>
<name>A0A1H0EYB3_9HYPH</name>
<dbReference type="InterPro" id="IPR035919">
    <property type="entry name" value="EAL_sf"/>
</dbReference>
<evidence type="ECO:0000313" key="3">
    <source>
        <dbReference type="EMBL" id="SDN87331.1"/>
    </source>
</evidence>
<evidence type="ECO:0000259" key="2">
    <source>
        <dbReference type="PROSITE" id="PS50883"/>
    </source>
</evidence>
<dbReference type="Proteomes" id="UP000198793">
    <property type="component" value="Unassembled WGS sequence"/>
</dbReference>
<dbReference type="InterPro" id="IPR029016">
    <property type="entry name" value="GAF-like_dom_sf"/>
</dbReference>
<dbReference type="EMBL" id="FNIT01000002">
    <property type="protein sequence ID" value="SDN87331.1"/>
    <property type="molecule type" value="Genomic_DNA"/>
</dbReference>
<gene>
    <name evidence="3" type="ORF">SAMN05192530_102274</name>
</gene>
<dbReference type="SMART" id="SM00052">
    <property type="entry name" value="EAL"/>
    <property type="match status" value="1"/>
</dbReference>
<dbReference type="CDD" id="cd01948">
    <property type="entry name" value="EAL"/>
    <property type="match status" value="1"/>
</dbReference>
<dbReference type="STRING" id="1166073.SAMN05192530_102274"/>
<keyword evidence="4" id="KW-1185">Reference proteome</keyword>
<dbReference type="SUPFAM" id="SSF141868">
    <property type="entry name" value="EAL domain-like"/>
    <property type="match status" value="1"/>
</dbReference>
<evidence type="ECO:0000256" key="1">
    <source>
        <dbReference type="SAM" id="Coils"/>
    </source>
</evidence>
<sequence>MELVRLFDNSSHGGFALSPDIDRVLKVVRTHLRMDVSFVSRFEGRERVIGRVDAEAAAPIAPGDRGHESETYCGHIVSGQLPELIRDTAQVPGTACLSATGELGIGAHVGVPLVLSDGSVYGTFCCFRYTPDLTLSERDVETMRAFADLIAHRIEREEEERRESEAKRRRINEVLAAGGPAIVYQPIVMLDDLRVVGAEALARFSQEPRRTPDRWFGEAAEVGLGTELELAAIRNAIEGFRPFWREWPFQLGVNCSAQVVTDGGLEAILREAPSDRIVLELTEHDKVEDYWLLNEALDPLRALGVRIAVDDAGSGYASMRHILTTRPNIIKLDISLTKDIDRDPMRRALIAALNTFADGFDGRLVAEGVETERELETLRELKVQAAQGYHIGRPMAAGEFRRFLAQR</sequence>
<dbReference type="PROSITE" id="PS50883">
    <property type="entry name" value="EAL"/>
    <property type="match status" value="1"/>
</dbReference>
<dbReference type="PANTHER" id="PTHR33121">
    <property type="entry name" value="CYCLIC DI-GMP PHOSPHODIESTERASE PDEF"/>
    <property type="match status" value="1"/>
</dbReference>